<dbReference type="AlphaFoldDB" id="A0A1W0E8W7"/>
<feature type="coiled-coil region" evidence="1">
    <location>
        <begin position="309"/>
        <end position="422"/>
    </location>
</feature>
<feature type="transmembrane region" description="Helical" evidence="2">
    <location>
        <begin position="12"/>
        <end position="34"/>
    </location>
</feature>
<dbReference type="EMBL" id="MNPJ01000004">
    <property type="protein sequence ID" value="OQS55673.1"/>
    <property type="molecule type" value="Genomic_DNA"/>
</dbReference>
<dbReference type="VEuPathDB" id="MicrosporidiaDB:EHP00_1383"/>
<evidence type="ECO:0000313" key="4">
    <source>
        <dbReference type="Proteomes" id="UP000192758"/>
    </source>
</evidence>
<feature type="coiled-coil region" evidence="1">
    <location>
        <begin position="36"/>
        <end position="105"/>
    </location>
</feature>
<accession>A0A1W0E8W7</accession>
<keyword evidence="4" id="KW-1185">Reference proteome</keyword>
<proteinExistence type="predicted"/>
<evidence type="ECO:0000256" key="2">
    <source>
        <dbReference type="SAM" id="Phobius"/>
    </source>
</evidence>
<evidence type="ECO:0000313" key="3">
    <source>
        <dbReference type="EMBL" id="OQS55673.1"/>
    </source>
</evidence>
<keyword evidence="1" id="KW-0175">Coiled coil</keyword>
<reference evidence="3 4" key="1">
    <citation type="journal article" date="2017" name="Environ. Microbiol.">
        <title>Decay of the glycolytic pathway and adaptation to intranuclear parasitism within Enterocytozoonidae microsporidia.</title>
        <authorList>
            <person name="Wiredu Boakye D."/>
            <person name="Jaroenlak P."/>
            <person name="Prachumwat A."/>
            <person name="Williams T.A."/>
            <person name="Bateman K.S."/>
            <person name="Itsathitphaisarn O."/>
            <person name="Sritunyalucksana K."/>
            <person name="Paszkiewicz K.H."/>
            <person name="Moore K.A."/>
            <person name="Stentiford G.D."/>
            <person name="Williams B.A."/>
        </authorList>
    </citation>
    <scope>NUCLEOTIDE SEQUENCE [LARGE SCALE GENOMIC DNA]</scope>
    <source>
        <strain evidence="3 4">TH1</strain>
    </source>
</reference>
<sequence>MKSKSNVKNIYWFLWVAFILISLIALSLSLNLYYNLNNEENNIKTIKNRTKIKEDEIKVLEEKIKKKSHKNKELKVNVDNKISENNRLISKIKTLEKNIEQQIVNENFESITEEEGKFYDNLDHKNKENTDQSHLKIKFSQPRKRLLNFFRKINKSKKLFKERNNFKHFDKTNNHADNLKNKDKPKSLNVTSVDTKIPKAINTNIKKLNKNKKEGNLANSKIENNSDINLQKAKDLKENFDEVYILYLSEKMKLLGIIEKKVEEFDGMLKEQSDILLKTIEFENKYIFPPENKETESLDIEDVFDENFIGNFQTELNNLIENHKESENALKFKIINFSEKHMQKLRNIRKLQKEKNHKIEEDLTQINNKLKSQTNEIIELKKGFEEDCTTMVDALNETLSLNNKLKNKKQKLKEEIDLLSSLVDDE</sequence>
<evidence type="ECO:0000256" key="1">
    <source>
        <dbReference type="SAM" id="Coils"/>
    </source>
</evidence>
<organism evidence="3 4">
    <name type="scientific">Ecytonucleospora hepatopenaei</name>
    <dbReference type="NCBI Taxonomy" id="646526"/>
    <lineage>
        <taxon>Eukaryota</taxon>
        <taxon>Fungi</taxon>
        <taxon>Fungi incertae sedis</taxon>
        <taxon>Microsporidia</taxon>
        <taxon>Enterocytozoonidae</taxon>
        <taxon>Ecytonucleospora</taxon>
    </lineage>
</organism>
<keyword evidence="2" id="KW-1133">Transmembrane helix</keyword>
<gene>
    <name evidence="3" type="ORF">EHP00_1383</name>
</gene>
<protein>
    <submittedName>
        <fullName evidence="3">Uncharacterized protein</fullName>
    </submittedName>
</protein>
<keyword evidence="2" id="KW-0812">Transmembrane</keyword>
<dbReference type="Proteomes" id="UP000192758">
    <property type="component" value="Unassembled WGS sequence"/>
</dbReference>
<name>A0A1W0E8W7_9MICR</name>
<comment type="caution">
    <text evidence="3">The sequence shown here is derived from an EMBL/GenBank/DDBJ whole genome shotgun (WGS) entry which is preliminary data.</text>
</comment>
<keyword evidence="2" id="KW-0472">Membrane</keyword>